<proteinExistence type="predicted"/>
<dbReference type="Proteomes" id="UP000481861">
    <property type="component" value="Unassembled WGS sequence"/>
</dbReference>
<evidence type="ECO:0000313" key="2">
    <source>
        <dbReference type="Proteomes" id="UP000481861"/>
    </source>
</evidence>
<reference evidence="1 2" key="1">
    <citation type="submission" date="2020-01" db="EMBL/GenBank/DDBJ databases">
        <authorList>
            <consortium name="DOE Joint Genome Institute"/>
            <person name="Haridas S."/>
            <person name="Albert R."/>
            <person name="Binder M."/>
            <person name="Bloem J."/>
            <person name="Labutti K."/>
            <person name="Salamov A."/>
            <person name="Andreopoulos B."/>
            <person name="Baker S.E."/>
            <person name="Barry K."/>
            <person name="Bills G."/>
            <person name="Bluhm B.H."/>
            <person name="Cannon C."/>
            <person name="Castanera R."/>
            <person name="Culley D.E."/>
            <person name="Daum C."/>
            <person name="Ezra D."/>
            <person name="Gonzalez J.B."/>
            <person name="Henrissat B."/>
            <person name="Kuo A."/>
            <person name="Liang C."/>
            <person name="Lipzen A."/>
            <person name="Lutzoni F."/>
            <person name="Magnuson J."/>
            <person name="Mondo S."/>
            <person name="Nolan M."/>
            <person name="Ohm R."/>
            <person name="Pangilinan J."/>
            <person name="Park H.-J.H."/>
            <person name="Ramirez L."/>
            <person name="Alfaro M."/>
            <person name="Sun H."/>
            <person name="Tritt A."/>
            <person name="Yoshinaga Y."/>
            <person name="Zwiers L.-H.L."/>
            <person name="Turgeon B.G."/>
            <person name="Goodwin S.B."/>
            <person name="Spatafora J.W."/>
            <person name="Crous P.W."/>
            <person name="Grigoriev I.V."/>
        </authorList>
    </citation>
    <scope>NUCLEOTIDE SEQUENCE [LARGE SCALE GENOMIC DNA]</scope>
    <source>
        <strain evidence="1 2">CBS 611.86</strain>
    </source>
</reference>
<organism evidence="1 2">
    <name type="scientific">Massariosphaeria phaeospora</name>
    <dbReference type="NCBI Taxonomy" id="100035"/>
    <lineage>
        <taxon>Eukaryota</taxon>
        <taxon>Fungi</taxon>
        <taxon>Dikarya</taxon>
        <taxon>Ascomycota</taxon>
        <taxon>Pezizomycotina</taxon>
        <taxon>Dothideomycetes</taxon>
        <taxon>Pleosporomycetidae</taxon>
        <taxon>Pleosporales</taxon>
        <taxon>Pleosporales incertae sedis</taxon>
        <taxon>Massariosphaeria</taxon>
    </lineage>
</organism>
<protein>
    <submittedName>
        <fullName evidence="1">Uncharacterized protein</fullName>
    </submittedName>
</protein>
<comment type="caution">
    <text evidence="1">The sequence shown here is derived from an EMBL/GenBank/DDBJ whole genome shotgun (WGS) entry which is preliminary data.</text>
</comment>
<dbReference type="AlphaFoldDB" id="A0A7C8MGA3"/>
<evidence type="ECO:0000313" key="1">
    <source>
        <dbReference type="EMBL" id="KAF2877778.1"/>
    </source>
</evidence>
<dbReference type="EMBL" id="JAADJZ010000001">
    <property type="protein sequence ID" value="KAF2877778.1"/>
    <property type="molecule type" value="Genomic_DNA"/>
</dbReference>
<accession>A0A7C8MGA3</accession>
<sequence length="157" mass="16814">MAIARRSNRTAPLAPLAVPIQRPHGADPRPMRHCPTLPHLRTAIRALPYPTPLPIAPPHPKRAVPNFFCTVTDTRTTCGTDDVLAQLVEQPRDETHGDVHEVEEGPDAVRCQHELEYVFGDGVARGGRGGDGGAGEEGADVGDLRAEVGRGGVLVRD</sequence>
<keyword evidence="2" id="KW-1185">Reference proteome</keyword>
<gene>
    <name evidence="1" type="ORF">BDV95DRAFT_814</name>
</gene>
<name>A0A7C8MGA3_9PLEO</name>